<dbReference type="OrthoDB" id="9421568at2759"/>
<keyword evidence="4" id="KW-1015">Disulfide bond</keyword>
<dbReference type="InParanoid" id="A0A663E2R3"/>
<gene>
    <name evidence="7" type="primary">LOC115341780</name>
</gene>
<feature type="signal peptide" evidence="5">
    <location>
        <begin position="1"/>
        <end position="26"/>
    </location>
</feature>
<reference evidence="7" key="1">
    <citation type="submission" date="2025-08" db="UniProtKB">
        <authorList>
            <consortium name="Ensembl"/>
        </authorList>
    </citation>
    <scope>IDENTIFICATION</scope>
</reference>
<evidence type="ECO:0000256" key="3">
    <source>
        <dbReference type="ARBA" id="ARBA00022734"/>
    </source>
</evidence>
<dbReference type="GeneID" id="115341780"/>
<dbReference type="RefSeq" id="XP_029871069.1">
    <property type="nucleotide sequence ID" value="XM_030015209.2"/>
</dbReference>
<dbReference type="InterPro" id="IPR050111">
    <property type="entry name" value="C-type_lectin/snaclec_domain"/>
</dbReference>
<reference evidence="7" key="2">
    <citation type="submission" date="2025-09" db="UniProtKB">
        <authorList>
            <consortium name="Ensembl"/>
        </authorList>
    </citation>
    <scope>IDENTIFICATION</scope>
</reference>
<dbReference type="SMART" id="SM00034">
    <property type="entry name" value="CLECT"/>
    <property type="match status" value="1"/>
</dbReference>
<keyword evidence="3" id="KW-0430">Lectin</keyword>
<dbReference type="KEGG" id="achc:115341780"/>
<evidence type="ECO:0000313" key="7">
    <source>
        <dbReference type="Ensembl" id="ENSACCP00020006289.1"/>
    </source>
</evidence>
<dbReference type="Pfam" id="PF00059">
    <property type="entry name" value="Lectin_C"/>
    <property type="match status" value="1"/>
</dbReference>
<dbReference type="SUPFAM" id="SSF56436">
    <property type="entry name" value="C-type lectin-like"/>
    <property type="match status" value="1"/>
</dbReference>
<proteinExistence type="predicted"/>
<dbReference type="GO" id="GO:0005576">
    <property type="term" value="C:extracellular region"/>
    <property type="evidence" value="ECO:0007669"/>
    <property type="project" value="UniProtKB-SubCell"/>
</dbReference>
<dbReference type="AlphaFoldDB" id="A0A663E2R3"/>
<dbReference type="InterPro" id="IPR016186">
    <property type="entry name" value="C-type_lectin-like/link_sf"/>
</dbReference>
<evidence type="ECO:0000256" key="2">
    <source>
        <dbReference type="ARBA" id="ARBA00022525"/>
    </source>
</evidence>
<dbReference type="GO" id="GO:0030246">
    <property type="term" value="F:carbohydrate binding"/>
    <property type="evidence" value="ECO:0007669"/>
    <property type="project" value="UniProtKB-KW"/>
</dbReference>
<protein>
    <submittedName>
        <fullName evidence="7">C-type lectin Cal-like</fullName>
    </submittedName>
</protein>
<feature type="domain" description="C-type lectin" evidence="6">
    <location>
        <begin position="48"/>
        <end position="169"/>
    </location>
</feature>
<evidence type="ECO:0000259" key="6">
    <source>
        <dbReference type="PROSITE" id="PS50041"/>
    </source>
</evidence>
<name>A0A663E2R3_AQUCH</name>
<dbReference type="InterPro" id="IPR016187">
    <property type="entry name" value="CTDL_fold"/>
</dbReference>
<keyword evidence="2" id="KW-0964">Secreted</keyword>
<evidence type="ECO:0000313" key="8">
    <source>
        <dbReference type="Proteomes" id="UP000472275"/>
    </source>
</evidence>
<dbReference type="InterPro" id="IPR018378">
    <property type="entry name" value="C-type_lectin_CS"/>
</dbReference>
<feature type="chain" id="PRO_5025648333" evidence="5">
    <location>
        <begin position="27"/>
        <end position="172"/>
    </location>
</feature>
<evidence type="ECO:0000256" key="5">
    <source>
        <dbReference type="SAM" id="SignalP"/>
    </source>
</evidence>
<dbReference type="Ensembl" id="ENSACCT00020006556.1">
    <property type="protein sequence ID" value="ENSACCP00020006289.1"/>
    <property type="gene ID" value="ENSACCG00020004296.1"/>
</dbReference>
<dbReference type="FunFam" id="3.10.100.10:FF:000015">
    <property type="entry name" value="C-type lectin Cal"/>
    <property type="match status" value="1"/>
</dbReference>
<comment type="subcellular location">
    <subcellularLocation>
        <location evidence="1">Secreted</location>
    </subcellularLocation>
</comment>
<accession>A0A663E2R3</accession>
<sequence>MSAGPKLPHCLLGCLLLMAFMAGALAGRPSRAPPRRWATTCPHKWLYYRGYCYGYFTERKTWAEAEDECSRYGPMGRLASIHSRGASKVLSSYIARQSNRDNIWIGLRDDEHTRQWKWSDNSAFDYQRWDQGQPNNLWDKEDCVVLDKLSGFEFWHDYPCDYKFPFLCSHQL</sequence>
<dbReference type="PROSITE" id="PS00615">
    <property type="entry name" value="C_TYPE_LECTIN_1"/>
    <property type="match status" value="1"/>
</dbReference>
<keyword evidence="8" id="KW-1185">Reference proteome</keyword>
<dbReference type="Proteomes" id="UP000472275">
    <property type="component" value="Chromosome 5"/>
</dbReference>
<organism evidence="7 8">
    <name type="scientific">Aquila chrysaetos chrysaetos</name>
    <dbReference type="NCBI Taxonomy" id="223781"/>
    <lineage>
        <taxon>Eukaryota</taxon>
        <taxon>Metazoa</taxon>
        <taxon>Chordata</taxon>
        <taxon>Craniata</taxon>
        <taxon>Vertebrata</taxon>
        <taxon>Euteleostomi</taxon>
        <taxon>Archelosauria</taxon>
        <taxon>Archosauria</taxon>
        <taxon>Dinosauria</taxon>
        <taxon>Saurischia</taxon>
        <taxon>Theropoda</taxon>
        <taxon>Coelurosauria</taxon>
        <taxon>Aves</taxon>
        <taxon>Neognathae</taxon>
        <taxon>Neoaves</taxon>
        <taxon>Telluraves</taxon>
        <taxon>Accipitrimorphae</taxon>
        <taxon>Accipitriformes</taxon>
        <taxon>Accipitridae</taxon>
        <taxon>Accipitrinae</taxon>
        <taxon>Aquila</taxon>
    </lineage>
</organism>
<dbReference type="PANTHER" id="PTHR22803">
    <property type="entry name" value="MANNOSE, PHOSPHOLIPASE, LECTIN RECEPTOR RELATED"/>
    <property type="match status" value="1"/>
</dbReference>
<dbReference type="InterPro" id="IPR001304">
    <property type="entry name" value="C-type_lectin-like"/>
</dbReference>
<evidence type="ECO:0000256" key="4">
    <source>
        <dbReference type="ARBA" id="ARBA00023157"/>
    </source>
</evidence>
<keyword evidence="5" id="KW-0732">Signal</keyword>
<dbReference type="PRINTS" id="PR01504">
    <property type="entry name" value="PNCREATITSAP"/>
</dbReference>
<dbReference type="PROSITE" id="PS50041">
    <property type="entry name" value="C_TYPE_LECTIN_2"/>
    <property type="match status" value="1"/>
</dbReference>
<dbReference type="Gene3D" id="3.10.100.10">
    <property type="entry name" value="Mannose-Binding Protein A, subunit A"/>
    <property type="match status" value="1"/>
</dbReference>
<dbReference type="GeneTree" id="ENSGT00940000161814"/>
<evidence type="ECO:0000256" key="1">
    <source>
        <dbReference type="ARBA" id="ARBA00004613"/>
    </source>
</evidence>